<dbReference type="Proteomes" id="UP000621455">
    <property type="component" value="Unassembled WGS sequence"/>
</dbReference>
<evidence type="ECO:0000313" key="1">
    <source>
        <dbReference type="EMBL" id="NHZ81955.1"/>
    </source>
</evidence>
<dbReference type="InterPro" id="IPR016024">
    <property type="entry name" value="ARM-type_fold"/>
</dbReference>
<organism evidence="1 2">
    <name type="scientific">Massilia frigida</name>
    <dbReference type="NCBI Taxonomy" id="2609281"/>
    <lineage>
        <taxon>Bacteria</taxon>
        <taxon>Pseudomonadati</taxon>
        <taxon>Pseudomonadota</taxon>
        <taxon>Betaproteobacteria</taxon>
        <taxon>Burkholderiales</taxon>
        <taxon>Oxalobacteraceae</taxon>
        <taxon>Telluria group</taxon>
        <taxon>Massilia</taxon>
    </lineage>
</organism>
<dbReference type="SUPFAM" id="SSF48371">
    <property type="entry name" value="ARM repeat"/>
    <property type="match status" value="1"/>
</dbReference>
<evidence type="ECO:0008006" key="3">
    <source>
        <dbReference type="Google" id="ProtNLM"/>
    </source>
</evidence>
<accession>A0ABX0NJM5</accession>
<dbReference type="EMBL" id="WHJG01000026">
    <property type="protein sequence ID" value="NHZ81955.1"/>
    <property type="molecule type" value="Genomic_DNA"/>
</dbReference>
<dbReference type="InterPro" id="IPR011989">
    <property type="entry name" value="ARM-like"/>
</dbReference>
<reference evidence="1 2" key="1">
    <citation type="submission" date="2019-10" db="EMBL/GenBank/DDBJ databases">
        <title>Taxonomy of Antarctic Massilia spp.: description of Massilia rubra sp. nov., Massilia aquatica sp. nov., Massilia mucilaginosa sp. nov., Massilia frigida sp. nov. isolated from streams, lakes and regoliths.</title>
        <authorList>
            <person name="Holochova P."/>
            <person name="Sedlacek I."/>
            <person name="Kralova S."/>
            <person name="Maslanova I."/>
            <person name="Busse H.-J."/>
            <person name="Stankova E."/>
            <person name="Vrbovska V."/>
            <person name="Kovarovic V."/>
            <person name="Bartak M."/>
            <person name="Svec P."/>
            <person name="Pantucek R."/>
        </authorList>
    </citation>
    <scope>NUCLEOTIDE SEQUENCE [LARGE SCALE GENOMIC DNA]</scope>
    <source>
        <strain evidence="1 2">CCM 8695</strain>
    </source>
</reference>
<keyword evidence="2" id="KW-1185">Reference proteome</keyword>
<name>A0ABX0NJM5_9BURK</name>
<dbReference type="Gene3D" id="1.25.10.10">
    <property type="entry name" value="Leucine-rich Repeat Variant"/>
    <property type="match status" value="1"/>
</dbReference>
<sequence length="454" mass="49842">MQIGNNHKVIVALVKRHIEDAAFYWAQHEASIDSPRLSLSELARFSDLLDAHLEGISLAGSPGWQPTLSALERWKQPGEAFVAAYAALGRNDPSELAELLLHVRAQPEKLLRGVISAIAWLPTTSALTCIAQWTQENNAPLVQVAALRAAALCGDEAQEAISQPLINFLSSEDAHVRAAACRVAALGGGEGEIEVALHKCLADPDMPVRAQAAISVARRYRAMPVPNDRSQNSLLAAETLWQCVISQVNILTDTKGWYRKQALRRLNRWVQHLAGMVPIGHPQLDALLQFMPPRLALRFIAYHGDPAHLPHVQARLSDNDTARYAGWVWQTITGVDLASAELTMAEPEQTPSDTTGDARTDVDHGLKLPDAEKVRHFVRIPLQEGQRHLRGQPLDPELAMHLLEVAPHAVRSIAAQYLQLHHPVARVVMRGGARQQIAALDQLDDDLFHSGATL</sequence>
<proteinExistence type="predicted"/>
<comment type="caution">
    <text evidence="1">The sequence shown here is derived from an EMBL/GenBank/DDBJ whole genome shotgun (WGS) entry which is preliminary data.</text>
</comment>
<protein>
    <recommendedName>
        <fullName evidence="3">HEAT repeat domain-containing protein</fullName>
    </recommendedName>
</protein>
<dbReference type="RefSeq" id="WP_167089521.1">
    <property type="nucleotide sequence ID" value="NZ_WHJG01000026.1"/>
</dbReference>
<evidence type="ECO:0000313" key="2">
    <source>
        <dbReference type="Proteomes" id="UP000621455"/>
    </source>
</evidence>
<gene>
    <name evidence="1" type="ORF">F2P44_22145</name>
</gene>